<name>A0A921KC86_SPOPS</name>
<protein>
    <submittedName>
        <fullName evidence="2">Transposase</fullName>
    </submittedName>
</protein>
<dbReference type="Pfam" id="PF01527">
    <property type="entry name" value="HTH_Tnp_1"/>
    <property type="match status" value="1"/>
</dbReference>
<dbReference type="InterPro" id="IPR002514">
    <property type="entry name" value="Transposase_8"/>
</dbReference>
<proteinExistence type="predicted"/>
<dbReference type="EMBL" id="DYWT01000042">
    <property type="protein sequence ID" value="HJF30671.1"/>
    <property type="molecule type" value="Genomic_DNA"/>
</dbReference>
<gene>
    <name evidence="2" type="ORF">K8V56_02680</name>
</gene>
<feature type="coiled-coil region" evidence="1">
    <location>
        <begin position="68"/>
        <end position="95"/>
    </location>
</feature>
<keyword evidence="1" id="KW-0175">Coiled coil</keyword>
<reference evidence="2" key="2">
    <citation type="submission" date="2021-09" db="EMBL/GenBank/DDBJ databases">
        <authorList>
            <person name="Gilroy R."/>
        </authorList>
    </citation>
    <scope>NUCLEOTIDE SEQUENCE</scope>
    <source>
        <strain evidence="2">CHK171-7178</strain>
    </source>
</reference>
<sequence>MKKRIDNQLKEHLVKLVVEDGRKQIEISREMDVPVSTLRKWVSHHRKELEGKRNGEELVTPTERLRQQRALEKEIQELKEENEILKKAMHIFSKNPQ</sequence>
<dbReference type="InterPro" id="IPR036388">
    <property type="entry name" value="WH-like_DNA-bd_sf"/>
</dbReference>
<accession>A0A921KC86</accession>
<dbReference type="Proteomes" id="UP000698173">
    <property type="component" value="Unassembled WGS sequence"/>
</dbReference>
<dbReference type="SUPFAM" id="SSF46689">
    <property type="entry name" value="Homeodomain-like"/>
    <property type="match status" value="1"/>
</dbReference>
<dbReference type="GO" id="GO:0006313">
    <property type="term" value="P:DNA transposition"/>
    <property type="evidence" value="ECO:0007669"/>
    <property type="project" value="InterPro"/>
</dbReference>
<dbReference type="GO" id="GO:0003677">
    <property type="term" value="F:DNA binding"/>
    <property type="evidence" value="ECO:0007669"/>
    <property type="project" value="InterPro"/>
</dbReference>
<dbReference type="GO" id="GO:0004803">
    <property type="term" value="F:transposase activity"/>
    <property type="evidence" value="ECO:0007669"/>
    <property type="project" value="InterPro"/>
</dbReference>
<reference evidence="2" key="1">
    <citation type="journal article" date="2021" name="PeerJ">
        <title>Extensive microbial diversity within the chicken gut microbiome revealed by metagenomics and culture.</title>
        <authorList>
            <person name="Gilroy R."/>
            <person name="Ravi A."/>
            <person name="Getino M."/>
            <person name="Pursley I."/>
            <person name="Horton D.L."/>
            <person name="Alikhan N.F."/>
            <person name="Baker D."/>
            <person name="Gharbi K."/>
            <person name="Hall N."/>
            <person name="Watson M."/>
            <person name="Adriaenssens E.M."/>
            <person name="Foster-Nyarko E."/>
            <person name="Jarju S."/>
            <person name="Secka A."/>
            <person name="Antonio M."/>
            <person name="Oren A."/>
            <person name="Chaudhuri R.R."/>
            <person name="La Ragione R."/>
            <person name="Hildebrand F."/>
            <person name="Pallen M.J."/>
        </authorList>
    </citation>
    <scope>NUCLEOTIDE SEQUENCE</scope>
    <source>
        <strain evidence="2">CHK171-7178</strain>
    </source>
</reference>
<organism evidence="2 3">
    <name type="scientific">Sporosarcina psychrophila</name>
    <name type="common">Bacillus psychrophilus</name>
    <dbReference type="NCBI Taxonomy" id="1476"/>
    <lineage>
        <taxon>Bacteria</taxon>
        <taxon>Bacillati</taxon>
        <taxon>Bacillota</taxon>
        <taxon>Bacilli</taxon>
        <taxon>Bacillales</taxon>
        <taxon>Caryophanaceae</taxon>
        <taxon>Sporosarcina</taxon>
    </lineage>
</organism>
<comment type="caution">
    <text evidence="2">The sequence shown here is derived from an EMBL/GenBank/DDBJ whole genome shotgun (WGS) entry which is preliminary data.</text>
</comment>
<dbReference type="InterPro" id="IPR009057">
    <property type="entry name" value="Homeodomain-like_sf"/>
</dbReference>
<dbReference type="AlphaFoldDB" id="A0A921KC86"/>
<dbReference type="Gene3D" id="1.10.10.10">
    <property type="entry name" value="Winged helix-like DNA-binding domain superfamily/Winged helix DNA-binding domain"/>
    <property type="match status" value="1"/>
</dbReference>
<evidence type="ECO:0000256" key="1">
    <source>
        <dbReference type="SAM" id="Coils"/>
    </source>
</evidence>
<evidence type="ECO:0000313" key="3">
    <source>
        <dbReference type="Proteomes" id="UP000698173"/>
    </source>
</evidence>
<evidence type="ECO:0000313" key="2">
    <source>
        <dbReference type="EMBL" id="HJF30671.1"/>
    </source>
</evidence>